<feature type="non-terminal residue" evidence="2">
    <location>
        <position position="69"/>
    </location>
</feature>
<proteinExistence type="predicted"/>
<dbReference type="InterPro" id="IPR043045">
    <property type="entry name" value="PvsD/AcsD-like_palm_helix"/>
</dbReference>
<organism evidence="2 3">
    <name type="scientific">Bacillus wiedmannii</name>
    <dbReference type="NCBI Taxonomy" id="1890302"/>
    <lineage>
        <taxon>Bacteria</taxon>
        <taxon>Bacillati</taxon>
        <taxon>Bacillota</taxon>
        <taxon>Bacilli</taxon>
        <taxon>Bacillales</taxon>
        <taxon>Bacillaceae</taxon>
        <taxon>Bacillus</taxon>
        <taxon>Bacillus cereus group</taxon>
    </lineage>
</organism>
<accession>A0A2A7BI27</accession>
<feature type="domain" description="Aerobactin siderophore biosynthesis IucA/IucC-like C-terminal" evidence="1">
    <location>
        <begin position="1"/>
        <end position="68"/>
    </location>
</feature>
<protein>
    <submittedName>
        <fullName evidence="2">AcsD protein</fullName>
    </submittedName>
</protein>
<evidence type="ECO:0000313" key="2">
    <source>
        <dbReference type="EMBL" id="PDY31908.1"/>
    </source>
</evidence>
<reference evidence="2 3" key="1">
    <citation type="submission" date="2017-09" db="EMBL/GenBank/DDBJ databases">
        <title>Large-scale bioinformatics analysis of Bacillus genomes uncovers conserved roles of natural products in bacterial physiology.</title>
        <authorList>
            <consortium name="Agbiome Team Llc"/>
            <person name="Bleich R.M."/>
            <person name="Grubbs K.J."/>
            <person name="Santa Maria K.C."/>
            <person name="Allen S.E."/>
            <person name="Farag S."/>
            <person name="Shank E.A."/>
            <person name="Bowers A."/>
        </authorList>
    </citation>
    <scope>NUCLEOTIDE SEQUENCE [LARGE SCALE GENOMIC DNA]</scope>
    <source>
        <strain evidence="2 3">AFS098222</strain>
    </source>
</reference>
<dbReference type="EMBL" id="NVPQ01000313">
    <property type="protein sequence ID" value="PDY31908.1"/>
    <property type="molecule type" value="Genomic_DNA"/>
</dbReference>
<name>A0A2A7BI27_9BACI</name>
<dbReference type="InterPro" id="IPR022770">
    <property type="entry name" value="IucA/IucC-like_C"/>
</dbReference>
<dbReference type="Gene3D" id="1.10.340.60">
    <property type="entry name" value="AcsD, palm domain, helix bundle"/>
    <property type="match status" value="1"/>
</dbReference>
<dbReference type="GO" id="GO:0003824">
    <property type="term" value="F:catalytic activity"/>
    <property type="evidence" value="ECO:0007669"/>
    <property type="project" value="UniProtKB-ARBA"/>
</dbReference>
<dbReference type="Pfam" id="PF06276">
    <property type="entry name" value="FhuF"/>
    <property type="match status" value="1"/>
</dbReference>
<comment type="caution">
    <text evidence="2">The sequence shown here is derived from an EMBL/GenBank/DDBJ whole genome shotgun (WGS) entry which is preliminary data.</text>
</comment>
<dbReference type="Proteomes" id="UP000220111">
    <property type="component" value="Unassembled WGS sequence"/>
</dbReference>
<evidence type="ECO:0000313" key="3">
    <source>
        <dbReference type="Proteomes" id="UP000220111"/>
    </source>
</evidence>
<dbReference type="AlphaFoldDB" id="A0A2A7BI27"/>
<sequence length="69" mass="7834">MLVHDNGQPAQLLLRDFEGVKLTAELGVQYLEADAPERVRQSLTYSREQGFKRITYCLFVNHLAEAVLA</sequence>
<evidence type="ECO:0000259" key="1">
    <source>
        <dbReference type="Pfam" id="PF06276"/>
    </source>
</evidence>
<gene>
    <name evidence="2" type="ORF">COO17_31605</name>
</gene>